<gene>
    <name evidence="1" type="ORF">E6A44_018515</name>
</gene>
<accession>A0ABW9JBU6</accession>
<keyword evidence="2" id="KW-1185">Reference proteome</keyword>
<dbReference type="EMBL" id="SSHJ02000009">
    <property type="protein sequence ID" value="MFN0257584.1"/>
    <property type="molecule type" value="Genomic_DNA"/>
</dbReference>
<dbReference type="InterPro" id="IPR009078">
    <property type="entry name" value="Ferritin-like_SF"/>
</dbReference>
<evidence type="ECO:0000313" key="2">
    <source>
        <dbReference type="Proteomes" id="UP001517247"/>
    </source>
</evidence>
<evidence type="ECO:0000313" key="1">
    <source>
        <dbReference type="EMBL" id="MFN0257584.1"/>
    </source>
</evidence>
<organism evidence="1 2">
    <name type="scientific">Pedobacter ureilyticus</name>
    <dbReference type="NCBI Taxonomy" id="1393051"/>
    <lineage>
        <taxon>Bacteria</taxon>
        <taxon>Pseudomonadati</taxon>
        <taxon>Bacteroidota</taxon>
        <taxon>Sphingobacteriia</taxon>
        <taxon>Sphingobacteriales</taxon>
        <taxon>Sphingobacteriaceae</taxon>
        <taxon>Pedobacter</taxon>
    </lineage>
</organism>
<dbReference type="Pfam" id="PF05974">
    <property type="entry name" value="DUF892"/>
    <property type="match status" value="1"/>
</dbReference>
<protein>
    <submittedName>
        <fullName evidence="1">DUF892 family protein</fullName>
    </submittedName>
</protein>
<name>A0ABW9JBU6_9SPHI</name>
<comment type="caution">
    <text evidence="1">The sequence shown here is derived from an EMBL/GenBank/DDBJ whole genome shotgun (WGS) entry which is preliminary data.</text>
</comment>
<dbReference type="InterPro" id="IPR012347">
    <property type="entry name" value="Ferritin-like"/>
</dbReference>
<dbReference type="InterPro" id="IPR010287">
    <property type="entry name" value="DUF892_YciF-like"/>
</dbReference>
<dbReference type="RefSeq" id="WP_138724653.1">
    <property type="nucleotide sequence ID" value="NZ_SSHJ02000009.1"/>
</dbReference>
<dbReference type="PANTHER" id="PTHR30565">
    <property type="entry name" value="PROTEIN YCIF"/>
    <property type="match status" value="1"/>
</dbReference>
<dbReference type="Gene3D" id="1.20.1260.10">
    <property type="match status" value="1"/>
</dbReference>
<sequence>MNLDREKLEIFFIEHLDKIYCAKQHLISRLPQLVEQAYFSDLKEAITNTIENVKTEITRLDMIYELMEVSYSDCATKGLVGFIEDAFVAINKQGPDVELRDLSILFYLQNIESVEMASFQILQMTAVKLKNKQIGKLLKENYEQAKSNRTLLLLIASKYIISDLG</sequence>
<proteinExistence type="predicted"/>
<dbReference type="Proteomes" id="UP001517247">
    <property type="component" value="Unassembled WGS sequence"/>
</dbReference>
<dbReference type="SUPFAM" id="SSF47240">
    <property type="entry name" value="Ferritin-like"/>
    <property type="match status" value="1"/>
</dbReference>
<dbReference type="PANTHER" id="PTHR30565:SF9">
    <property type="entry name" value="PROTEIN YCIF"/>
    <property type="match status" value="1"/>
</dbReference>
<dbReference type="InterPro" id="IPR047114">
    <property type="entry name" value="YciF"/>
</dbReference>
<reference evidence="1 2" key="1">
    <citation type="submission" date="2024-12" db="EMBL/GenBank/DDBJ databases">
        <authorList>
            <person name="Hu S."/>
        </authorList>
    </citation>
    <scope>NUCLEOTIDE SEQUENCE [LARGE SCALE GENOMIC DNA]</scope>
    <source>
        <strain evidence="1 2">THG-T11</strain>
    </source>
</reference>